<reference evidence="2" key="3">
    <citation type="submission" date="2022-06" db="UniProtKB">
        <authorList>
            <consortium name="EnsemblPlants"/>
        </authorList>
    </citation>
    <scope>IDENTIFICATION</scope>
</reference>
<accession>A0A8R7TS83</accession>
<dbReference type="Proteomes" id="UP000015106">
    <property type="component" value="Chromosome 3"/>
</dbReference>
<feature type="compositionally biased region" description="Basic residues" evidence="1">
    <location>
        <begin position="89"/>
        <end position="101"/>
    </location>
</feature>
<protein>
    <submittedName>
        <fullName evidence="2">Uncharacterized protein</fullName>
    </submittedName>
</protein>
<reference evidence="2" key="2">
    <citation type="submission" date="2018-03" db="EMBL/GenBank/DDBJ databases">
        <title>The Triticum urartu genome reveals the dynamic nature of wheat genome evolution.</title>
        <authorList>
            <person name="Ling H."/>
            <person name="Ma B."/>
            <person name="Shi X."/>
            <person name="Liu H."/>
            <person name="Dong L."/>
            <person name="Sun H."/>
            <person name="Cao Y."/>
            <person name="Gao Q."/>
            <person name="Zheng S."/>
            <person name="Li Y."/>
            <person name="Yu Y."/>
            <person name="Du H."/>
            <person name="Qi M."/>
            <person name="Li Y."/>
            <person name="Yu H."/>
            <person name="Cui Y."/>
            <person name="Wang N."/>
            <person name="Chen C."/>
            <person name="Wu H."/>
            <person name="Zhao Y."/>
            <person name="Zhang J."/>
            <person name="Li Y."/>
            <person name="Zhou W."/>
            <person name="Zhang B."/>
            <person name="Hu W."/>
            <person name="Eijk M."/>
            <person name="Tang J."/>
            <person name="Witsenboer H."/>
            <person name="Zhao S."/>
            <person name="Li Z."/>
            <person name="Zhang A."/>
            <person name="Wang D."/>
            <person name="Liang C."/>
        </authorList>
    </citation>
    <scope>NUCLEOTIDE SEQUENCE [LARGE SCALE GENOMIC DNA]</scope>
    <source>
        <strain evidence="2">cv. G1812</strain>
    </source>
</reference>
<proteinExistence type="predicted"/>
<keyword evidence="3" id="KW-1185">Reference proteome</keyword>
<feature type="compositionally biased region" description="Polar residues" evidence="1">
    <location>
        <begin position="105"/>
        <end position="118"/>
    </location>
</feature>
<evidence type="ECO:0000313" key="2">
    <source>
        <dbReference type="EnsemblPlants" id="TuG1812G0300001479.01.T01.cds240464"/>
    </source>
</evidence>
<dbReference type="Gramene" id="TuG1812G0300001479.01.T01">
    <property type="protein sequence ID" value="TuG1812G0300001479.01.T01.cds240464"/>
    <property type="gene ID" value="TuG1812G0300001479.01"/>
</dbReference>
<feature type="region of interest" description="Disordered" evidence="1">
    <location>
        <begin position="83"/>
        <end position="118"/>
    </location>
</feature>
<reference evidence="3" key="1">
    <citation type="journal article" date="2013" name="Nature">
        <title>Draft genome of the wheat A-genome progenitor Triticum urartu.</title>
        <authorList>
            <person name="Ling H.Q."/>
            <person name="Zhao S."/>
            <person name="Liu D."/>
            <person name="Wang J."/>
            <person name="Sun H."/>
            <person name="Zhang C."/>
            <person name="Fan H."/>
            <person name="Li D."/>
            <person name="Dong L."/>
            <person name="Tao Y."/>
            <person name="Gao C."/>
            <person name="Wu H."/>
            <person name="Li Y."/>
            <person name="Cui Y."/>
            <person name="Guo X."/>
            <person name="Zheng S."/>
            <person name="Wang B."/>
            <person name="Yu K."/>
            <person name="Liang Q."/>
            <person name="Yang W."/>
            <person name="Lou X."/>
            <person name="Chen J."/>
            <person name="Feng M."/>
            <person name="Jian J."/>
            <person name="Zhang X."/>
            <person name="Luo G."/>
            <person name="Jiang Y."/>
            <person name="Liu J."/>
            <person name="Wang Z."/>
            <person name="Sha Y."/>
            <person name="Zhang B."/>
            <person name="Wu H."/>
            <person name="Tang D."/>
            <person name="Shen Q."/>
            <person name="Xue P."/>
            <person name="Zou S."/>
            <person name="Wang X."/>
            <person name="Liu X."/>
            <person name="Wang F."/>
            <person name="Yang Y."/>
            <person name="An X."/>
            <person name="Dong Z."/>
            <person name="Zhang K."/>
            <person name="Zhang X."/>
            <person name="Luo M.C."/>
            <person name="Dvorak J."/>
            <person name="Tong Y."/>
            <person name="Wang J."/>
            <person name="Yang H."/>
            <person name="Li Z."/>
            <person name="Wang D."/>
            <person name="Zhang A."/>
            <person name="Wang J."/>
        </authorList>
    </citation>
    <scope>NUCLEOTIDE SEQUENCE</scope>
    <source>
        <strain evidence="3">cv. G1812</strain>
    </source>
</reference>
<evidence type="ECO:0000256" key="1">
    <source>
        <dbReference type="SAM" id="MobiDB-lite"/>
    </source>
</evidence>
<name>A0A8R7TS83_TRIUA</name>
<dbReference type="EnsemblPlants" id="TuG1812G0300001479.01.T01">
    <property type="protein sequence ID" value="TuG1812G0300001479.01.T01.cds240464"/>
    <property type="gene ID" value="TuG1812G0300001479.01"/>
</dbReference>
<evidence type="ECO:0000313" key="3">
    <source>
        <dbReference type="Proteomes" id="UP000015106"/>
    </source>
</evidence>
<dbReference type="AlphaFoldDB" id="A0A8R7TS83"/>
<organism evidence="2 3">
    <name type="scientific">Triticum urartu</name>
    <name type="common">Red wild einkorn</name>
    <name type="synonym">Crithodium urartu</name>
    <dbReference type="NCBI Taxonomy" id="4572"/>
    <lineage>
        <taxon>Eukaryota</taxon>
        <taxon>Viridiplantae</taxon>
        <taxon>Streptophyta</taxon>
        <taxon>Embryophyta</taxon>
        <taxon>Tracheophyta</taxon>
        <taxon>Spermatophyta</taxon>
        <taxon>Magnoliopsida</taxon>
        <taxon>Liliopsida</taxon>
        <taxon>Poales</taxon>
        <taxon>Poaceae</taxon>
        <taxon>BOP clade</taxon>
        <taxon>Pooideae</taxon>
        <taxon>Triticodae</taxon>
        <taxon>Triticeae</taxon>
        <taxon>Triticinae</taxon>
        <taxon>Triticum</taxon>
    </lineage>
</organism>
<sequence length="199" mass="21077">MVQLRSLVMADMQLELLARPPAFAPSLGLLDLPLFLKISLMASVCMSTGLARPSRLNRPHTAMCAASASSVVLRLLSASSVTAAAQSPHTHRPQYRSRTRRTYSAEHSSVMPQHSQRASSTCSDTAGSLAAASSTAAFLVNSRARSDMARWSPSIEILRGFCCCLGRPIGTASAAATAASPLGAIDRSSYPRCKKPTTN</sequence>